<organism evidence="1 2">
    <name type="scientific">Mycolicibacter nonchromogenicus</name>
    <name type="common">Mycobacterium nonchromogenicum</name>
    <dbReference type="NCBI Taxonomy" id="1782"/>
    <lineage>
        <taxon>Bacteria</taxon>
        <taxon>Bacillati</taxon>
        <taxon>Actinomycetota</taxon>
        <taxon>Actinomycetes</taxon>
        <taxon>Mycobacteriales</taxon>
        <taxon>Mycobacteriaceae</taxon>
        <taxon>Mycolicibacter</taxon>
    </lineage>
</organism>
<dbReference type="STRING" id="1782.AWC18_10675"/>
<proteinExistence type="predicted"/>
<evidence type="ECO:0000313" key="1">
    <source>
        <dbReference type="EMBL" id="ORW20571.1"/>
    </source>
</evidence>
<keyword evidence="2" id="KW-1185">Reference proteome</keyword>
<dbReference type="EMBL" id="LQPI01000042">
    <property type="protein sequence ID" value="ORW20571.1"/>
    <property type="molecule type" value="Genomic_DNA"/>
</dbReference>
<comment type="caution">
    <text evidence="1">The sequence shown here is derived from an EMBL/GenBank/DDBJ whole genome shotgun (WGS) entry which is preliminary data.</text>
</comment>
<reference evidence="1 2" key="1">
    <citation type="submission" date="2016-01" db="EMBL/GenBank/DDBJ databases">
        <title>The new phylogeny of the genus Mycobacterium.</title>
        <authorList>
            <person name="Tarcisio F."/>
            <person name="Conor M."/>
            <person name="Antonella G."/>
            <person name="Elisabetta G."/>
            <person name="Giulia F.S."/>
            <person name="Sara T."/>
            <person name="Anna F."/>
            <person name="Clotilde B."/>
            <person name="Roberto B."/>
            <person name="Veronica D.S."/>
            <person name="Fabio R."/>
            <person name="Monica P."/>
            <person name="Olivier J."/>
            <person name="Enrico T."/>
            <person name="Nicola S."/>
        </authorList>
    </citation>
    <scope>NUCLEOTIDE SEQUENCE [LARGE SCALE GENOMIC DNA]</scope>
    <source>
        <strain evidence="1 2">DSM 44164</strain>
    </source>
</reference>
<protein>
    <submittedName>
        <fullName evidence="1">Uncharacterized protein</fullName>
    </submittedName>
</protein>
<dbReference type="AlphaFoldDB" id="A0A1X1ZBL6"/>
<gene>
    <name evidence="1" type="ORF">AWC18_10675</name>
</gene>
<dbReference type="RefSeq" id="WP_085138697.1">
    <property type="nucleotide sequence ID" value="NZ_LQPI01000042.1"/>
</dbReference>
<evidence type="ECO:0000313" key="2">
    <source>
        <dbReference type="Proteomes" id="UP000193108"/>
    </source>
</evidence>
<sequence>MVYDLDRTVAVAGVRNRGIGNHVELMSVGDLLVAAQFVIGGTGKRIPVVVDGARAPRSLEQTLAAWRVTSSVDDGSWV</sequence>
<dbReference type="Proteomes" id="UP000193108">
    <property type="component" value="Unassembled WGS sequence"/>
</dbReference>
<accession>A0A1X1ZBL6</accession>
<name>A0A1X1ZBL6_MYCNO</name>